<organism evidence="2 3">
    <name type="scientific">Flavobacterium ammoniigenes</name>
    <dbReference type="NCBI Taxonomy" id="1751095"/>
    <lineage>
        <taxon>Bacteria</taxon>
        <taxon>Pseudomonadati</taxon>
        <taxon>Bacteroidota</taxon>
        <taxon>Flavobacteriia</taxon>
        <taxon>Flavobacteriales</taxon>
        <taxon>Flavobacteriaceae</taxon>
        <taxon>Flavobacterium</taxon>
    </lineage>
</organism>
<sequence>MKLQITLFLLFLYSWIGHSQIGPNDDAIYLDSLNNLGNEKNFKFIRVVKEYAEDKDLYDVYFYSRSGKLVQRATTSNKFFMAFEGPYIYYYENGNKQKMETYSDKRVNGRQFEWYENGSLKLETDVQYDKKTKNSSTKIINYWSANKEQKVINGEGEYEEIETIPNSNSAKFSVKSSGKIKNYVKDGLWKGKSEKPSYTFYEQFENGKLVSGKRIDSLGVEIQYIEVLQKPKPKNGIADFYRFVGENYNTPAVQGLKGVIYATFVVDKEGKVADVKIIRDLGYGTGAEAIRVIQKYDQWIPGSFKGEPVRVQYSLPITIQSNY</sequence>
<protein>
    <recommendedName>
        <fullName evidence="1">TonB C-terminal domain-containing protein</fullName>
    </recommendedName>
</protein>
<accession>A0ABM7V1J4</accession>
<keyword evidence="3" id="KW-1185">Reference proteome</keyword>
<evidence type="ECO:0000259" key="1">
    <source>
        <dbReference type="Pfam" id="PF03544"/>
    </source>
</evidence>
<dbReference type="RefSeq" id="WP_229317380.1">
    <property type="nucleotide sequence ID" value="NZ_AP025184.1"/>
</dbReference>
<dbReference type="InterPro" id="IPR011652">
    <property type="entry name" value="MORN_2"/>
</dbReference>
<evidence type="ECO:0000313" key="3">
    <source>
        <dbReference type="Proteomes" id="UP001319867"/>
    </source>
</evidence>
<dbReference type="EMBL" id="AP025184">
    <property type="protein sequence ID" value="BDB53793.1"/>
    <property type="molecule type" value="Genomic_DNA"/>
</dbReference>
<dbReference type="Gene3D" id="2.20.110.10">
    <property type="entry name" value="Histone H3 K4-specific methyltransferase SET7/9 N-terminal domain"/>
    <property type="match status" value="1"/>
</dbReference>
<reference evidence="2 3" key="2">
    <citation type="journal article" date="2022" name="Microorganisms">
        <title>Complete Genome Sequences of Two Flavobacterium ammonificans Strains and a Flavobacterium ammoniigenes Strain of Ammonifying Bacterioplankton Isolated from Surface River Water.</title>
        <authorList>
            <person name="Suda W."/>
            <person name="Ogata Y."/>
            <person name="Shindo C."/>
            <person name="Watanabe K."/>
        </authorList>
    </citation>
    <scope>NUCLEOTIDE SEQUENCE [LARGE SCALE GENOMIC DNA]</scope>
    <source>
        <strain evidence="2 3">GENT5</strain>
    </source>
</reference>
<dbReference type="Pfam" id="PF07661">
    <property type="entry name" value="MORN_2"/>
    <property type="match status" value="2"/>
</dbReference>
<dbReference type="Pfam" id="PF03544">
    <property type="entry name" value="TonB_C"/>
    <property type="match status" value="1"/>
</dbReference>
<evidence type="ECO:0000313" key="2">
    <source>
        <dbReference type="EMBL" id="BDB53793.1"/>
    </source>
</evidence>
<dbReference type="Proteomes" id="UP001319867">
    <property type="component" value="Chromosome"/>
</dbReference>
<dbReference type="Gene3D" id="3.30.1150.10">
    <property type="match status" value="1"/>
</dbReference>
<dbReference type="InterPro" id="IPR037682">
    <property type="entry name" value="TonB_C"/>
</dbReference>
<reference evidence="2 3" key="1">
    <citation type="journal article" date="2022" name="Int. J. Syst. Evol. Microbiol.">
        <title>Flavobacterium ammonificans sp. nov. and Flavobacterium ammoniigenes sp. nov., ammonifying bacteria isolated from surface river water.</title>
        <authorList>
            <person name="Watanabe K."/>
            <person name="Kitamura T."/>
            <person name="Ogata Y."/>
            <person name="Shindo C."/>
            <person name="Suda W."/>
        </authorList>
    </citation>
    <scope>NUCLEOTIDE SEQUENCE [LARGE SCALE GENOMIC DNA]</scope>
    <source>
        <strain evidence="2 3">GENT5</strain>
    </source>
</reference>
<dbReference type="SUPFAM" id="SSF74653">
    <property type="entry name" value="TolA/TonB C-terminal domain"/>
    <property type="match status" value="1"/>
</dbReference>
<name>A0ABM7V1J4_9FLAO</name>
<gene>
    <name evidence="2" type="ORF">GENT5_00980</name>
</gene>
<feature type="domain" description="TonB C-terminal" evidence="1">
    <location>
        <begin position="254"/>
        <end position="317"/>
    </location>
</feature>
<proteinExistence type="predicted"/>